<proteinExistence type="predicted"/>
<protein>
    <submittedName>
        <fullName evidence="2">Uncharacterized protein</fullName>
    </submittedName>
</protein>
<evidence type="ECO:0000313" key="2">
    <source>
        <dbReference type="EMBL" id="JAT61910.1"/>
    </source>
</evidence>
<accession>A0A1D1Z4T3</accession>
<evidence type="ECO:0000256" key="1">
    <source>
        <dbReference type="SAM" id="MobiDB-lite"/>
    </source>
</evidence>
<feature type="region of interest" description="Disordered" evidence="1">
    <location>
        <begin position="61"/>
        <end position="82"/>
    </location>
</feature>
<organism evidence="2">
    <name type="scientific">Anthurium amnicola</name>
    <dbReference type="NCBI Taxonomy" id="1678845"/>
    <lineage>
        <taxon>Eukaryota</taxon>
        <taxon>Viridiplantae</taxon>
        <taxon>Streptophyta</taxon>
        <taxon>Embryophyta</taxon>
        <taxon>Tracheophyta</taxon>
        <taxon>Spermatophyta</taxon>
        <taxon>Magnoliopsida</taxon>
        <taxon>Liliopsida</taxon>
        <taxon>Araceae</taxon>
        <taxon>Pothoideae</taxon>
        <taxon>Potheae</taxon>
        <taxon>Anthurium</taxon>
    </lineage>
</organism>
<dbReference type="AlphaFoldDB" id="A0A1D1Z4T3"/>
<dbReference type="EMBL" id="GDJX01006026">
    <property type="protein sequence ID" value="JAT61910.1"/>
    <property type="molecule type" value="Transcribed_RNA"/>
</dbReference>
<name>A0A1D1Z4T3_9ARAE</name>
<gene>
    <name evidence="2" type="ORF">g.102830</name>
</gene>
<sequence>MKIYNIYRSGSSRLPSPHFRFSLISWCSNYTPLSWRAAGRGPGDNRPALVSTPALSPLPCTPPPPSCLPPPSPSPPCTSPLPTPPTACPLPPPPLGPPLSVAALTPPPGSSTTTSKLYTSLATDGATIRASSGARSQNSVARKKTQAWVAPGQARVLDAGAHIHRTHMAPDLLDDRAPDASVLVGWAHRL</sequence>
<reference evidence="2" key="1">
    <citation type="submission" date="2015-07" db="EMBL/GenBank/DDBJ databases">
        <title>Transcriptome Assembly of Anthurium amnicola.</title>
        <authorList>
            <person name="Suzuki J."/>
        </authorList>
    </citation>
    <scope>NUCLEOTIDE SEQUENCE</scope>
</reference>